<dbReference type="Proteomes" id="UP000013909">
    <property type="component" value="Unassembled WGS sequence"/>
</dbReference>
<comment type="catalytic activity">
    <reaction evidence="1 4">
        <text>[protein]-peptidylproline (omega=180) = [protein]-peptidylproline (omega=0)</text>
        <dbReference type="Rhea" id="RHEA:16237"/>
        <dbReference type="Rhea" id="RHEA-COMP:10747"/>
        <dbReference type="Rhea" id="RHEA-COMP:10748"/>
        <dbReference type="ChEBI" id="CHEBI:83833"/>
        <dbReference type="ChEBI" id="CHEBI:83834"/>
        <dbReference type="EC" id="5.2.1.8"/>
    </reaction>
</comment>
<dbReference type="STRING" id="1232681.ADIS_1682"/>
<dbReference type="EC" id="5.2.1.8" evidence="2 4"/>
<evidence type="ECO:0000313" key="6">
    <source>
        <dbReference type="EMBL" id="EON77763.1"/>
    </source>
</evidence>
<keyword evidence="7" id="KW-1185">Reference proteome</keyword>
<dbReference type="EMBL" id="AQHR01000049">
    <property type="protein sequence ID" value="EON77763.1"/>
    <property type="molecule type" value="Genomic_DNA"/>
</dbReference>
<evidence type="ECO:0000256" key="1">
    <source>
        <dbReference type="ARBA" id="ARBA00000971"/>
    </source>
</evidence>
<evidence type="ECO:0000256" key="4">
    <source>
        <dbReference type="PROSITE-ProRule" id="PRU00277"/>
    </source>
</evidence>
<dbReference type="InterPro" id="IPR001179">
    <property type="entry name" value="PPIase_FKBP_dom"/>
</dbReference>
<dbReference type="Gene3D" id="3.10.50.40">
    <property type="match status" value="1"/>
</dbReference>
<sequence>MLFSSCLRESESELERIIARDDAILERYIENNQINATRTQSGFFYEKTTQNPDGAEIQNDDYVGVYFEIRSLDGQLVKSYMDESKEPIIFKQSMDGIWPVVFAYAAGLSRVGEELMVYAPSYLAFGSYGYQQLILSNSNLVIRLKIARKYTLDEMKAREKEMILDYIEANDLEGFEEIAEGIFRRILDAGDTEKNPSVNSSVVVFDFELFQLGDSQVTFDSNPASRPSITIGSTGGLQFLDRGLLGVRQDAEIEVIAYSFAAYDRSIQIIPSEIREDLFLKGEQIDLVRPFTPVLLKATIWSVL</sequence>
<protein>
    <recommendedName>
        <fullName evidence="2 4">peptidylprolyl isomerase</fullName>
        <ecNumber evidence="2 4">5.2.1.8</ecNumber>
    </recommendedName>
</protein>
<name>R7ZUR0_9BACT</name>
<dbReference type="InterPro" id="IPR046357">
    <property type="entry name" value="PPIase_dom_sf"/>
</dbReference>
<dbReference type="GO" id="GO:0003755">
    <property type="term" value="F:peptidyl-prolyl cis-trans isomerase activity"/>
    <property type="evidence" value="ECO:0007669"/>
    <property type="project" value="UniProtKB-KW"/>
</dbReference>
<dbReference type="AlphaFoldDB" id="R7ZUR0"/>
<accession>R7ZUR0</accession>
<gene>
    <name evidence="6" type="ORF">ADIS_1682</name>
</gene>
<evidence type="ECO:0000313" key="7">
    <source>
        <dbReference type="Proteomes" id="UP000013909"/>
    </source>
</evidence>
<dbReference type="PROSITE" id="PS50059">
    <property type="entry name" value="FKBP_PPIASE"/>
    <property type="match status" value="1"/>
</dbReference>
<evidence type="ECO:0000259" key="5">
    <source>
        <dbReference type="PROSITE" id="PS50059"/>
    </source>
</evidence>
<organism evidence="6 7">
    <name type="scientific">Lunatimonas lonarensis</name>
    <dbReference type="NCBI Taxonomy" id="1232681"/>
    <lineage>
        <taxon>Bacteria</taxon>
        <taxon>Pseudomonadati</taxon>
        <taxon>Bacteroidota</taxon>
        <taxon>Cytophagia</taxon>
        <taxon>Cytophagales</taxon>
        <taxon>Cyclobacteriaceae</taxon>
    </lineage>
</organism>
<dbReference type="SUPFAM" id="SSF54534">
    <property type="entry name" value="FKBP-like"/>
    <property type="match status" value="1"/>
</dbReference>
<keyword evidence="4" id="KW-0413">Isomerase</keyword>
<proteinExistence type="predicted"/>
<evidence type="ECO:0000256" key="3">
    <source>
        <dbReference type="ARBA" id="ARBA00023110"/>
    </source>
</evidence>
<keyword evidence="3 4" id="KW-0697">Rotamase</keyword>
<reference evidence="6 7" key="1">
    <citation type="submission" date="2013-02" db="EMBL/GenBank/DDBJ databases">
        <title>A novel strain isolated from Lonar lake, Maharashtra, India.</title>
        <authorList>
            <person name="Singh A."/>
        </authorList>
    </citation>
    <scope>NUCLEOTIDE SEQUENCE [LARGE SCALE GENOMIC DNA]</scope>
    <source>
        <strain evidence="6 7">AK24</strain>
    </source>
</reference>
<comment type="caution">
    <text evidence="6">The sequence shown here is derived from an EMBL/GenBank/DDBJ whole genome shotgun (WGS) entry which is preliminary data.</text>
</comment>
<feature type="domain" description="PPIase FKBP-type" evidence="5">
    <location>
        <begin position="60"/>
        <end position="150"/>
    </location>
</feature>
<evidence type="ECO:0000256" key="2">
    <source>
        <dbReference type="ARBA" id="ARBA00013194"/>
    </source>
</evidence>